<evidence type="ECO:0000256" key="1">
    <source>
        <dbReference type="SAM" id="MobiDB-lite"/>
    </source>
</evidence>
<evidence type="ECO:0000313" key="2">
    <source>
        <dbReference type="EMBL" id="PFE15082.1"/>
    </source>
</evidence>
<dbReference type="Proteomes" id="UP000220032">
    <property type="component" value="Unassembled WGS sequence"/>
</dbReference>
<accession>A0A2A9A058</accession>
<evidence type="ECO:0000313" key="3">
    <source>
        <dbReference type="Proteomes" id="UP000220032"/>
    </source>
</evidence>
<sequence>MVLPLPGPNAPGRQDYFRNGHNDTPGLRTGTLGLEVYDKRTGKSVWRALYYFDSGFGSFGREWLRCGHDYVFQFEDS</sequence>
<organism evidence="2 3">
    <name type="scientific">Bacillus cereus</name>
    <dbReference type="NCBI Taxonomy" id="1396"/>
    <lineage>
        <taxon>Bacteria</taxon>
        <taxon>Bacillati</taxon>
        <taxon>Bacillota</taxon>
        <taxon>Bacilli</taxon>
        <taxon>Bacillales</taxon>
        <taxon>Bacillaceae</taxon>
        <taxon>Bacillus</taxon>
        <taxon>Bacillus cereus group</taxon>
    </lineage>
</organism>
<comment type="caution">
    <text evidence="2">The sequence shown here is derived from an EMBL/GenBank/DDBJ whole genome shotgun (WGS) entry which is preliminary data.</text>
</comment>
<protein>
    <submittedName>
        <fullName evidence="2">Uncharacterized protein</fullName>
    </submittedName>
</protein>
<gene>
    <name evidence="2" type="ORF">CN307_13375</name>
</gene>
<dbReference type="AlphaFoldDB" id="A0A2A9A058"/>
<name>A0A2A9A058_BACCE</name>
<proteinExistence type="predicted"/>
<dbReference type="EMBL" id="NTRR01000019">
    <property type="protein sequence ID" value="PFE15082.1"/>
    <property type="molecule type" value="Genomic_DNA"/>
</dbReference>
<reference evidence="2 3" key="1">
    <citation type="submission" date="2017-09" db="EMBL/GenBank/DDBJ databases">
        <title>Large-scale bioinformatics analysis of Bacillus genomes uncovers conserved roles of natural products in bacterial physiology.</title>
        <authorList>
            <consortium name="Agbiome Team Llc"/>
            <person name="Bleich R.M."/>
            <person name="Grubbs K.J."/>
            <person name="Santa Maria K.C."/>
            <person name="Allen S.E."/>
            <person name="Farag S."/>
            <person name="Shank E.A."/>
            <person name="Bowers A."/>
        </authorList>
    </citation>
    <scope>NUCLEOTIDE SEQUENCE [LARGE SCALE GENOMIC DNA]</scope>
    <source>
        <strain evidence="2 3">AFS022681</strain>
    </source>
</reference>
<feature type="region of interest" description="Disordered" evidence="1">
    <location>
        <begin position="1"/>
        <end position="24"/>
    </location>
</feature>